<evidence type="ECO:0000313" key="9">
    <source>
        <dbReference type="Proteomes" id="UP000676506"/>
    </source>
</evidence>
<dbReference type="InterPro" id="IPR036737">
    <property type="entry name" value="OmpA-like_sf"/>
</dbReference>
<dbReference type="CDD" id="cd07185">
    <property type="entry name" value="OmpA_C-like"/>
    <property type="match status" value="1"/>
</dbReference>
<organism evidence="8 9">
    <name type="scientific">Chloracidobacterium validum</name>
    <dbReference type="NCBI Taxonomy" id="2821543"/>
    <lineage>
        <taxon>Bacteria</taxon>
        <taxon>Pseudomonadati</taxon>
        <taxon>Acidobacteriota</taxon>
        <taxon>Terriglobia</taxon>
        <taxon>Terriglobales</taxon>
        <taxon>Acidobacteriaceae</taxon>
        <taxon>Chloracidobacterium</taxon>
    </lineage>
</organism>
<sequence>MTGRLLSLCLLAAIAVVFGPACATKKYVRTTIDERVAPLEGRTEELEQSVARNTSAIRDLDTRLSARIDTVSARAEEANTRAQAAERKAEEAQLGVERTNTRLTETARAVDDFIEIRTVSVYFQTNRYDLSPEAKAELDALAEAAKSRRGVRIELSGFADRRGSEARNLTLTENRAKSVKLYLYNVHKIEAWRIEYIGAGKINDGARTPEELQRNRRVDVRLLANRVVTEAEGGNVGP</sequence>
<dbReference type="InterPro" id="IPR006665">
    <property type="entry name" value="OmpA-like"/>
</dbReference>
<dbReference type="Pfam" id="PF00691">
    <property type="entry name" value="OmpA"/>
    <property type="match status" value="1"/>
</dbReference>
<accession>A0ABX8B8C9</accession>
<dbReference type="Proteomes" id="UP000676506">
    <property type="component" value="Chromosome 1"/>
</dbReference>
<keyword evidence="9" id="KW-1185">Reference proteome</keyword>
<dbReference type="InterPro" id="IPR050330">
    <property type="entry name" value="Bact_OuterMem_StrucFunc"/>
</dbReference>
<feature type="coiled-coil region" evidence="5">
    <location>
        <begin position="68"/>
        <end position="102"/>
    </location>
</feature>
<evidence type="ECO:0000313" key="8">
    <source>
        <dbReference type="EMBL" id="QUW01870.1"/>
    </source>
</evidence>
<name>A0ABX8B8C9_9BACT</name>
<dbReference type="PROSITE" id="PS51123">
    <property type="entry name" value="OMPA_2"/>
    <property type="match status" value="1"/>
</dbReference>
<evidence type="ECO:0000256" key="5">
    <source>
        <dbReference type="SAM" id="Coils"/>
    </source>
</evidence>
<gene>
    <name evidence="8" type="ORF">J8C06_05670</name>
</gene>
<keyword evidence="5" id="KW-0175">Coiled coil</keyword>
<feature type="chain" id="PRO_5045226630" evidence="6">
    <location>
        <begin position="24"/>
        <end position="238"/>
    </location>
</feature>
<evidence type="ECO:0000259" key="7">
    <source>
        <dbReference type="PROSITE" id="PS51123"/>
    </source>
</evidence>
<dbReference type="RefSeq" id="WP_211427762.1">
    <property type="nucleotide sequence ID" value="NZ_CP072648.1"/>
</dbReference>
<dbReference type="SUPFAM" id="SSF103088">
    <property type="entry name" value="OmpA-like"/>
    <property type="match status" value="1"/>
</dbReference>
<keyword evidence="2 4" id="KW-0472">Membrane</keyword>
<feature type="signal peptide" evidence="6">
    <location>
        <begin position="1"/>
        <end position="23"/>
    </location>
</feature>
<dbReference type="InterPro" id="IPR006664">
    <property type="entry name" value="OMP_bac"/>
</dbReference>
<comment type="subcellular location">
    <subcellularLocation>
        <location evidence="1">Cell outer membrane</location>
    </subcellularLocation>
</comment>
<evidence type="ECO:0000256" key="6">
    <source>
        <dbReference type="SAM" id="SignalP"/>
    </source>
</evidence>
<evidence type="ECO:0000256" key="3">
    <source>
        <dbReference type="ARBA" id="ARBA00023237"/>
    </source>
</evidence>
<feature type="domain" description="OmpA-like" evidence="7">
    <location>
        <begin position="110"/>
        <end position="226"/>
    </location>
</feature>
<proteinExistence type="predicted"/>
<reference evidence="8 9" key="1">
    <citation type="submission" date="2021-03" db="EMBL/GenBank/DDBJ databases">
        <title>Genomic and phenotypic characterization of Chloracidobacterium isolates provides evidence for multiple species.</title>
        <authorList>
            <person name="Saini M.K."/>
            <person name="Costas A.M.G."/>
            <person name="Tank M."/>
            <person name="Bryant D.A."/>
        </authorList>
    </citation>
    <scope>NUCLEOTIDE SEQUENCE [LARGE SCALE GENOMIC DNA]</scope>
    <source>
        <strain evidence="8 9">BV2-C</strain>
    </source>
</reference>
<dbReference type="EMBL" id="CP072648">
    <property type="protein sequence ID" value="QUW01870.1"/>
    <property type="molecule type" value="Genomic_DNA"/>
</dbReference>
<evidence type="ECO:0000256" key="1">
    <source>
        <dbReference type="ARBA" id="ARBA00004442"/>
    </source>
</evidence>
<keyword evidence="3" id="KW-0998">Cell outer membrane</keyword>
<dbReference type="PANTHER" id="PTHR30329:SF21">
    <property type="entry name" value="LIPOPROTEIN YIAD-RELATED"/>
    <property type="match status" value="1"/>
</dbReference>
<dbReference type="Gene3D" id="3.30.1330.60">
    <property type="entry name" value="OmpA-like domain"/>
    <property type="match status" value="1"/>
</dbReference>
<keyword evidence="6" id="KW-0732">Signal</keyword>
<dbReference type="PRINTS" id="PR01021">
    <property type="entry name" value="OMPADOMAIN"/>
</dbReference>
<evidence type="ECO:0000256" key="2">
    <source>
        <dbReference type="ARBA" id="ARBA00023136"/>
    </source>
</evidence>
<evidence type="ECO:0000256" key="4">
    <source>
        <dbReference type="PROSITE-ProRule" id="PRU00473"/>
    </source>
</evidence>
<protein>
    <submittedName>
        <fullName evidence="8">OmpA family protein</fullName>
    </submittedName>
</protein>
<dbReference type="PANTHER" id="PTHR30329">
    <property type="entry name" value="STATOR ELEMENT OF FLAGELLAR MOTOR COMPLEX"/>
    <property type="match status" value="1"/>
</dbReference>